<evidence type="ECO:0000256" key="4">
    <source>
        <dbReference type="ARBA" id="ARBA00022989"/>
    </source>
</evidence>
<accession>B1WQI7</accession>
<dbReference type="KEGG" id="cyt:cce_2348"/>
<dbReference type="AlphaFoldDB" id="B1WQI7"/>
<dbReference type="STRING" id="43989.cce_2348"/>
<evidence type="ECO:0000256" key="5">
    <source>
        <dbReference type="ARBA" id="ARBA00023136"/>
    </source>
</evidence>
<keyword evidence="2 6" id="KW-1003">Cell membrane</keyword>
<protein>
    <recommendedName>
        <fullName evidence="6">TVP38/TMEM64 family membrane protein</fullName>
    </recommendedName>
</protein>
<keyword evidence="5 6" id="KW-0472">Membrane</keyword>
<comment type="similarity">
    <text evidence="6">Belongs to the TVP38/TMEM64 family.</text>
</comment>
<feature type="transmembrane region" description="Helical" evidence="6">
    <location>
        <begin position="178"/>
        <end position="199"/>
    </location>
</feature>
<feature type="domain" description="VTT" evidence="7">
    <location>
        <begin position="85"/>
        <end position="201"/>
    </location>
</feature>
<dbReference type="HOGENOM" id="CLU_038944_8_1_3"/>
<evidence type="ECO:0000256" key="3">
    <source>
        <dbReference type="ARBA" id="ARBA00022692"/>
    </source>
</evidence>
<dbReference type="Pfam" id="PF09335">
    <property type="entry name" value="VTT_dom"/>
    <property type="match status" value="1"/>
</dbReference>
<feature type="transmembrane region" description="Helical" evidence="6">
    <location>
        <begin position="147"/>
        <end position="166"/>
    </location>
</feature>
<organism evidence="8 9">
    <name type="scientific">Crocosphaera subtropica (strain ATCC 51142 / BH68)</name>
    <name type="common">Cyanothece sp. (strain ATCC 51142)</name>
    <dbReference type="NCBI Taxonomy" id="43989"/>
    <lineage>
        <taxon>Bacteria</taxon>
        <taxon>Bacillati</taxon>
        <taxon>Cyanobacteriota</taxon>
        <taxon>Cyanophyceae</taxon>
        <taxon>Oscillatoriophycideae</taxon>
        <taxon>Chroococcales</taxon>
        <taxon>Aphanothecaceae</taxon>
        <taxon>Crocosphaera</taxon>
        <taxon>Crocosphaera subtropica</taxon>
    </lineage>
</organism>
<name>B1WQI7_CROS5</name>
<reference evidence="8 9" key="1">
    <citation type="journal article" date="2008" name="Proc. Natl. Acad. Sci. U.S.A.">
        <title>The genome of Cyanothece 51142, a unicellular diazotrophic cyanobacterium important in the marine nitrogen cycle.</title>
        <authorList>
            <person name="Welsh E.A."/>
            <person name="Liberton M."/>
            <person name="Stoeckel J."/>
            <person name="Loh T."/>
            <person name="Elvitigala T."/>
            <person name="Wang C."/>
            <person name="Wollam A."/>
            <person name="Fulton R.S."/>
            <person name="Clifton S.W."/>
            <person name="Jacobs J.M."/>
            <person name="Aurora R."/>
            <person name="Ghosh B.K."/>
            <person name="Sherman L.A."/>
            <person name="Smith R.D."/>
            <person name="Wilson R.K."/>
            <person name="Pakrasi H.B."/>
        </authorList>
    </citation>
    <scope>NUCLEOTIDE SEQUENCE [LARGE SCALE GENOMIC DNA]</scope>
    <source>
        <strain evidence="9">ATCC 51142 / BH68</strain>
    </source>
</reference>
<dbReference type="GO" id="GO:0005886">
    <property type="term" value="C:plasma membrane"/>
    <property type="evidence" value="ECO:0007669"/>
    <property type="project" value="UniProtKB-SubCell"/>
</dbReference>
<proteinExistence type="inferred from homology"/>
<evidence type="ECO:0000313" key="8">
    <source>
        <dbReference type="EMBL" id="ACB51698.1"/>
    </source>
</evidence>
<dbReference type="PANTHER" id="PTHR12677:SF59">
    <property type="entry name" value="GOLGI APPARATUS MEMBRANE PROTEIN TVP38-RELATED"/>
    <property type="match status" value="1"/>
</dbReference>
<evidence type="ECO:0000256" key="6">
    <source>
        <dbReference type="RuleBase" id="RU366058"/>
    </source>
</evidence>
<keyword evidence="9" id="KW-1185">Reference proteome</keyword>
<dbReference type="Proteomes" id="UP000001203">
    <property type="component" value="Chromosome circular"/>
</dbReference>
<evidence type="ECO:0000259" key="7">
    <source>
        <dbReference type="Pfam" id="PF09335"/>
    </source>
</evidence>
<feature type="transmembrane region" description="Helical" evidence="6">
    <location>
        <begin position="211"/>
        <end position="228"/>
    </location>
</feature>
<feature type="transmembrane region" description="Helical" evidence="6">
    <location>
        <begin position="97"/>
        <end position="121"/>
    </location>
</feature>
<keyword evidence="4 6" id="KW-1133">Transmembrane helix</keyword>
<evidence type="ECO:0000313" key="9">
    <source>
        <dbReference type="Proteomes" id="UP000001203"/>
    </source>
</evidence>
<gene>
    <name evidence="8" type="ordered locus">cce_2348</name>
</gene>
<dbReference type="InterPro" id="IPR015414">
    <property type="entry name" value="TMEM64"/>
</dbReference>
<dbReference type="eggNOG" id="COG0398">
    <property type="taxonomic scope" value="Bacteria"/>
</dbReference>
<feature type="transmembrane region" description="Helical" evidence="6">
    <location>
        <begin position="20"/>
        <end position="42"/>
    </location>
</feature>
<sequence length="243" mass="27527">MLSISIRLRKMSKKFQKFSFFLRPKHALLLIFFIATTFLPWWGNHHINWDLSNSEEFKKVLAETGWIAPLIYISILIISVVISHIPALPLVMAAGMLWNPILATIYSVIGGFLGGLLAYFLGRNLGRKILKKLTGKVFYFSQNKGEVYLGFLIFITRLIPLFSFDLISYASGLAGISLPIYSCSTLAGMIPPTFFLTYMGSSLALNAQQKLEIIAFLVICTFVLMRLINRYNFLGLKDIIRIE</sequence>
<evidence type="ECO:0000256" key="1">
    <source>
        <dbReference type="ARBA" id="ARBA00004651"/>
    </source>
</evidence>
<feature type="transmembrane region" description="Helical" evidence="6">
    <location>
        <begin position="66"/>
        <end position="85"/>
    </location>
</feature>
<evidence type="ECO:0000256" key="2">
    <source>
        <dbReference type="ARBA" id="ARBA00022475"/>
    </source>
</evidence>
<dbReference type="EMBL" id="CP000806">
    <property type="protein sequence ID" value="ACB51698.1"/>
    <property type="molecule type" value="Genomic_DNA"/>
</dbReference>
<keyword evidence="3 6" id="KW-0812">Transmembrane</keyword>
<dbReference type="InterPro" id="IPR032816">
    <property type="entry name" value="VTT_dom"/>
</dbReference>
<comment type="subcellular location">
    <subcellularLocation>
        <location evidence="1 6">Cell membrane</location>
        <topology evidence="1 6">Multi-pass membrane protein</topology>
    </subcellularLocation>
</comment>
<dbReference type="PANTHER" id="PTHR12677">
    <property type="entry name" value="GOLGI APPARATUS MEMBRANE PROTEIN TVP38-RELATED"/>
    <property type="match status" value="1"/>
</dbReference>